<dbReference type="Proteomes" id="UP000678393">
    <property type="component" value="Unassembled WGS sequence"/>
</dbReference>
<proteinExistence type="predicted"/>
<sequence>MDITDTLMLASRDRENQGPWEAEYSYGGEAELHQHFNKCHKNPGHKNFIPVDKFTINDLPEGNRDQDLMDYIRVDSDLTVRVTVEYVSDRRPATVPGSDMPYPVYDYRGQKKMTVGSGWVHSVQIFCDNKGFTCECEDCKKSSVSKTNFAIINITTATHVVFDDLEGAHTTCHLFFDSGSTPYNCSGVVTLKGMYSRCSEIDNDWCYLKHFTHDLDLARRLEQRVKLRDKLRDAFFTDLPLVDVYKRRLTSVEKKPLLFLVSHPHGCRKHISIGHCTGVVNSNPKVVSFLYTTASCPGSSGAHICIPYEPPNKTVDGICYNYSGSHCGSYDEQSVTNYCQVKREYKKKKSNLTVKTLAQETGSWENNFHCTDKEDLRKRHDNCQKNPGHQNFFPADQFSQDNLPPCYRADEMFNLIRVLSDLTVRLSVSYVSEGRPETVPGTDIPYPWYNHRGSKQLRMGSGGIRRVTIISEHCHCKECQISPTPETEFAYIYIESSAHFVHDQMEAEHTTCHLFFDSGETPALCSNVVTLTDMEYYYPKEGSGLFSLRYMTHNMDLARKLVRKVDKSNECFCLLKEVFWNMDYGDEQKQEIPLFVVVSHPHGCAKQIGIDYCNNYNTDTNKNNCPFAHISCEGSGGASVIVLGKTLYCPCCQVH</sequence>
<dbReference type="EMBL" id="CAJHNH020004558">
    <property type="protein sequence ID" value="CAG5131291.1"/>
    <property type="molecule type" value="Genomic_DNA"/>
</dbReference>
<gene>
    <name evidence="1" type="ORF">CUNI_LOCUS16849</name>
</gene>
<comment type="caution">
    <text evidence="1">The sequence shown here is derived from an EMBL/GenBank/DDBJ whole genome shotgun (WGS) entry which is preliminary data.</text>
</comment>
<organism evidence="1 2">
    <name type="scientific">Candidula unifasciata</name>
    <dbReference type="NCBI Taxonomy" id="100452"/>
    <lineage>
        <taxon>Eukaryota</taxon>
        <taxon>Metazoa</taxon>
        <taxon>Spiralia</taxon>
        <taxon>Lophotrochozoa</taxon>
        <taxon>Mollusca</taxon>
        <taxon>Gastropoda</taxon>
        <taxon>Heterobranchia</taxon>
        <taxon>Euthyneura</taxon>
        <taxon>Panpulmonata</taxon>
        <taxon>Eupulmonata</taxon>
        <taxon>Stylommatophora</taxon>
        <taxon>Helicina</taxon>
        <taxon>Helicoidea</taxon>
        <taxon>Geomitridae</taxon>
        <taxon>Candidula</taxon>
    </lineage>
</organism>
<reference evidence="1" key="1">
    <citation type="submission" date="2021-04" db="EMBL/GenBank/DDBJ databases">
        <authorList>
            <consortium name="Molecular Ecology Group"/>
        </authorList>
    </citation>
    <scope>NUCLEOTIDE SEQUENCE</scope>
</reference>
<keyword evidence="2" id="KW-1185">Reference proteome</keyword>
<dbReference type="AlphaFoldDB" id="A0A8S3ZYB2"/>
<name>A0A8S3ZYB2_9EUPU</name>
<evidence type="ECO:0000313" key="1">
    <source>
        <dbReference type="EMBL" id="CAG5131291.1"/>
    </source>
</evidence>
<evidence type="ECO:0000313" key="2">
    <source>
        <dbReference type="Proteomes" id="UP000678393"/>
    </source>
</evidence>
<dbReference type="OrthoDB" id="6045352at2759"/>
<protein>
    <submittedName>
        <fullName evidence="1">Uncharacterized protein</fullName>
    </submittedName>
</protein>
<accession>A0A8S3ZYB2</accession>